<evidence type="ECO:0000259" key="1">
    <source>
        <dbReference type="SMART" id="SM00387"/>
    </source>
</evidence>
<dbReference type="Proteomes" id="UP001497512">
    <property type="component" value="Chromosome 6"/>
</dbReference>
<dbReference type="Pfam" id="PF02518">
    <property type="entry name" value="HATPase_c"/>
    <property type="match status" value="1"/>
</dbReference>
<dbReference type="Gene3D" id="3.30.565.10">
    <property type="entry name" value="Histidine kinase-like ATPase, C-terminal domain"/>
    <property type="match status" value="1"/>
</dbReference>
<organism evidence="2 3">
    <name type="scientific">Sphagnum troendelagicum</name>
    <dbReference type="NCBI Taxonomy" id="128251"/>
    <lineage>
        <taxon>Eukaryota</taxon>
        <taxon>Viridiplantae</taxon>
        <taxon>Streptophyta</taxon>
        <taxon>Embryophyta</taxon>
        <taxon>Bryophyta</taxon>
        <taxon>Sphagnophytina</taxon>
        <taxon>Sphagnopsida</taxon>
        <taxon>Sphagnales</taxon>
        <taxon>Sphagnaceae</taxon>
        <taxon>Sphagnum</taxon>
    </lineage>
</organism>
<dbReference type="PANTHER" id="PTHR48206">
    <property type="entry name" value="CHLOROPLAST SENSOR KINASE, CHLOROPLASTIC"/>
    <property type="match status" value="1"/>
</dbReference>
<evidence type="ECO:0000313" key="2">
    <source>
        <dbReference type="EMBL" id="CAK9229198.1"/>
    </source>
</evidence>
<dbReference type="InterPro" id="IPR003594">
    <property type="entry name" value="HATPase_dom"/>
</dbReference>
<dbReference type="SUPFAM" id="SSF55874">
    <property type="entry name" value="ATPase domain of HSP90 chaperone/DNA topoisomerase II/histidine kinase"/>
    <property type="match status" value="1"/>
</dbReference>
<dbReference type="InterPro" id="IPR053334">
    <property type="entry name" value="Chloroplast_Sensor_Kinase"/>
</dbReference>
<keyword evidence="3" id="KW-1185">Reference proteome</keyword>
<dbReference type="InterPro" id="IPR036890">
    <property type="entry name" value="HATPase_C_sf"/>
</dbReference>
<gene>
    <name evidence="2" type="ORF">CSSPTR1EN2_LOCUS19613</name>
</gene>
<evidence type="ECO:0000313" key="3">
    <source>
        <dbReference type="Proteomes" id="UP001497512"/>
    </source>
</evidence>
<reference evidence="2" key="1">
    <citation type="submission" date="2024-02" db="EMBL/GenBank/DDBJ databases">
        <authorList>
            <consortium name="ELIXIR-Norway"/>
            <consortium name="Elixir Norway"/>
        </authorList>
    </citation>
    <scope>NUCLEOTIDE SEQUENCE</scope>
</reference>
<proteinExistence type="predicted"/>
<feature type="domain" description="Histidine kinase/HSP90-like ATPase" evidence="1">
    <location>
        <begin position="476"/>
        <end position="597"/>
    </location>
</feature>
<dbReference type="SMART" id="SM00387">
    <property type="entry name" value="HATPase_c"/>
    <property type="match status" value="1"/>
</dbReference>
<dbReference type="EMBL" id="OZ019898">
    <property type="protein sequence ID" value="CAK9229198.1"/>
    <property type="molecule type" value="Genomic_DNA"/>
</dbReference>
<dbReference type="PANTHER" id="PTHR48206:SF1">
    <property type="entry name" value="CHLOROPLAST SENSOR KINASE, CHLOROPLASTIC"/>
    <property type="match status" value="1"/>
</dbReference>
<name>A0ABP0UST8_9BRYO</name>
<protein>
    <recommendedName>
        <fullName evidence="1">Histidine kinase/HSP90-like ATPase domain-containing protein</fullName>
    </recommendedName>
</protein>
<accession>A0ABP0UST8</accession>
<sequence>MKHSVTLYFVHKLQQKRKNFSLLQIQGLQAAAASSTHCPSTTSIPVAYSDDDDDAAAAAAVCAIQPVTDLKVSDTVVHDAAAEELLPSSAMAVAAAIGTRFSVVNKTEECKHMLSAASAEFLALCDEQLALCEEIVGPNAKFTVYVRPAESYSTGQFEFHRVAVYPNCQEELLVLKQSDALASITLTEAHLIEREVVQVASGTGAVILPMVKDLFLIGLLVVEGGGGRSVKPGKLKPVRPVWPPRKATSKQSESWATSDTTTNLLNSQQLTEIVKVARSLALACVMDQRALLLQKSTWQKGDKIRSLLEQAQGPLQAVRTLSQLLLPQLKRGEISRDFVEDILVQGARMKEVLQQLHNVSQSGPNLVNAAEDLGSKAKVVRQPDSMPSSSLPMHGFVEHEDRSQKQGLLPAAYMEGQDFEAPMPPHTLAPLPDYDPSRPCDVAKVLRQLGKAANGLANQRHQSLQITSSSPLWAAVDMMGLQRACSHLLDNALHHTPPGGYVRTNAIRAPGGGVLIIIEDNGPHIAVFMQVGGVAPLAAESRDVDLKNGLDRDEMKFVRDIVELQLGGVLRVQSPHLLNAPRGAGGTRVEIWLPAATDIQLPTA</sequence>